<evidence type="ECO:0000256" key="7">
    <source>
        <dbReference type="ARBA" id="ARBA00023170"/>
    </source>
</evidence>
<keyword evidence="5" id="KW-0406">Ion transport</keyword>
<dbReference type="SMART" id="SM00079">
    <property type="entry name" value="PBPe"/>
    <property type="match status" value="1"/>
</dbReference>
<dbReference type="Proteomes" id="UP000316759">
    <property type="component" value="Unassembled WGS sequence"/>
</dbReference>
<evidence type="ECO:0000256" key="1">
    <source>
        <dbReference type="ARBA" id="ARBA00004141"/>
    </source>
</evidence>
<dbReference type="SUPFAM" id="SSF53850">
    <property type="entry name" value="Periplasmic binding protein-like II"/>
    <property type="match status" value="1"/>
</dbReference>
<keyword evidence="9" id="KW-1071">Ligand-gated ion channel</keyword>
<keyword evidence="6 12" id="KW-0472">Membrane</keyword>
<feature type="compositionally biased region" description="Basic and acidic residues" evidence="11">
    <location>
        <begin position="510"/>
        <end position="524"/>
    </location>
</feature>
<accession>A0A504XDQ1</accession>
<keyword evidence="3 12" id="KW-0812">Transmembrane</keyword>
<keyword evidence="16" id="KW-1185">Reference proteome</keyword>
<evidence type="ECO:0000256" key="9">
    <source>
        <dbReference type="ARBA" id="ARBA00023286"/>
    </source>
</evidence>
<dbReference type="Pfam" id="PF10613">
    <property type="entry name" value="Lig_chan-Glu_bd"/>
    <property type="match status" value="1"/>
</dbReference>
<dbReference type="InterPro" id="IPR019594">
    <property type="entry name" value="Glu/Gly-bd"/>
</dbReference>
<dbReference type="OrthoDB" id="5984008at2759"/>
<dbReference type="SMART" id="SM00918">
    <property type="entry name" value="Lig_chan-Glu_bd"/>
    <property type="match status" value="1"/>
</dbReference>
<evidence type="ECO:0000313" key="16">
    <source>
        <dbReference type="Proteomes" id="UP000316759"/>
    </source>
</evidence>
<dbReference type="STRING" id="46835.A0A504XDQ1"/>
<feature type="compositionally biased region" description="Polar residues" evidence="11">
    <location>
        <begin position="526"/>
        <end position="541"/>
    </location>
</feature>
<dbReference type="PANTHER" id="PTHR18966">
    <property type="entry name" value="IONOTROPIC GLUTAMATE RECEPTOR"/>
    <property type="match status" value="1"/>
</dbReference>
<dbReference type="EMBL" id="SUNJ01015664">
    <property type="protein sequence ID" value="TPP45339.1"/>
    <property type="molecule type" value="Genomic_DNA"/>
</dbReference>
<comment type="subcellular location">
    <subcellularLocation>
        <location evidence="1">Membrane</location>
        <topology evidence="1">Multi-pass membrane protein</topology>
    </subcellularLocation>
</comment>
<feature type="domain" description="Ionotropic glutamate receptor C-terminal" evidence="13">
    <location>
        <begin position="68"/>
        <end position="455"/>
    </location>
</feature>
<evidence type="ECO:0000259" key="14">
    <source>
        <dbReference type="SMART" id="SM00918"/>
    </source>
</evidence>
<evidence type="ECO:0000256" key="12">
    <source>
        <dbReference type="SAM" id="Phobius"/>
    </source>
</evidence>
<evidence type="ECO:0000256" key="5">
    <source>
        <dbReference type="ARBA" id="ARBA00023065"/>
    </source>
</evidence>
<evidence type="ECO:0000256" key="2">
    <source>
        <dbReference type="ARBA" id="ARBA00022448"/>
    </source>
</evidence>
<evidence type="ECO:0000256" key="8">
    <source>
        <dbReference type="ARBA" id="ARBA00023180"/>
    </source>
</evidence>
<evidence type="ECO:0000259" key="13">
    <source>
        <dbReference type="SMART" id="SM00079"/>
    </source>
</evidence>
<feature type="domain" description="Ionotropic glutamate receptor L-glutamate and glycine-binding" evidence="14">
    <location>
        <begin position="78"/>
        <end position="134"/>
    </location>
</feature>
<organism evidence="15 16">
    <name type="scientific">Fasciola gigantica</name>
    <name type="common">Giant liver fluke</name>
    <dbReference type="NCBI Taxonomy" id="46835"/>
    <lineage>
        <taxon>Eukaryota</taxon>
        <taxon>Metazoa</taxon>
        <taxon>Spiralia</taxon>
        <taxon>Lophotrochozoa</taxon>
        <taxon>Platyhelminthes</taxon>
        <taxon>Trematoda</taxon>
        <taxon>Digenea</taxon>
        <taxon>Plagiorchiida</taxon>
        <taxon>Echinostomata</taxon>
        <taxon>Echinostomatoidea</taxon>
        <taxon>Fasciolidae</taxon>
        <taxon>Fasciola</taxon>
    </lineage>
</organism>
<keyword evidence="2" id="KW-0813">Transport</keyword>
<feature type="transmembrane region" description="Helical" evidence="12">
    <location>
        <begin position="477"/>
        <end position="497"/>
    </location>
</feature>
<name>A0A504XDQ1_FASGI</name>
<gene>
    <name evidence="15" type="ORF">FGIG_10773</name>
</gene>
<comment type="caution">
    <text evidence="15">The sequence shown here is derived from an EMBL/GenBank/DDBJ whole genome shotgun (WGS) entry which is preliminary data.</text>
</comment>
<reference evidence="15 16" key="1">
    <citation type="submission" date="2019-04" db="EMBL/GenBank/DDBJ databases">
        <title>Annotation for the trematode Fasciola gigantica.</title>
        <authorList>
            <person name="Choi Y.-J."/>
        </authorList>
    </citation>
    <scope>NUCLEOTIDE SEQUENCE [LARGE SCALE GENOMIC DNA]</scope>
    <source>
        <strain evidence="15">Uganda_cow_1</strain>
    </source>
</reference>
<dbReference type="InterPro" id="IPR015683">
    <property type="entry name" value="Ionotropic_Glu_rcpt"/>
</dbReference>
<dbReference type="Pfam" id="PF00060">
    <property type="entry name" value="Lig_chan"/>
    <property type="match status" value="1"/>
</dbReference>
<evidence type="ECO:0000313" key="15">
    <source>
        <dbReference type="EMBL" id="TPP45339.1"/>
    </source>
</evidence>
<feature type="non-terminal residue" evidence="15">
    <location>
        <position position="1"/>
    </location>
</feature>
<evidence type="ECO:0000256" key="11">
    <source>
        <dbReference type="SAM" id="MobiDB-lite"/>
    </source>
</evidence>
<dbReference type="GO" id="GO:0016020">
    <property type="term" value="C:membrane"/>
    <property type="evidence" value="ECO:0007669"/>
    <property type="project" value="UniProtKB-SubCell"/>
</dbReference>
<dbReference type="InterPro" id="IPR001320">
    <property type="entry name" value="Iontro_rcpt_C"/>
</dbReference>
<evidence type="ECO:0000256" key="4">
    <source>
        <dbReference type="ARBA" id="ARBA00022989"/>
    </source>
</evidence>
<sequence>LPKRQSAIGTIHFDGGTINRNIRFRLYDCSRSVNNLSAICENQNVTFSAWGHRTEGQITMTGGTKIKDILVLVLPHPPFVIKTETGWDGYCVEVFKLVADRLNLTYQFVEQLDGKYGSPLPGGYWDGIVGSIIEKKAKVGIGPIIANSEAREVVDFTRPYLPSSGILILMRRTRENMVAPLFFIYLFSEYVWIVCGVLILVIASGAWACELISPYQPKTDRDPVSFVKRVSFCRLFDMVSFVTASWAGQGDSFNPHSPCAKFLTVGHWVFIVLMLSLLGSNFSAELAVKGSNYATDTVQELVTEESIRYTVESNSFAQMFFDQMGTSEAMLFETWREKATTFTKWSGANSLWLYPMDEKHLTVNKRIAKWGTVNSSDELVALVRQGWIGFVGDLTAQFYIRKSCDLITVGSRLSDWEYGMVLQRNSELTPQFDMRLADLRASGALAIIFDRWWPYTSEDCSLTIDSGLSLVELSGTFYLMAVGIGGSIVILLIEIAIHHSHKNVTKNRSSTKDTEREKTTEKRPSLKTTIPKSRAPTSTPSKIPRPSKNVLNRQLSF</sequence>
<evidence type="ECO:0000256" key="10">
    <source>
        <dbReference type="ARBA" id="ARBA00023303"/>
    </source>
</evidence>
<keyword evidence="7" id="KW-0675">Receptor</keyword>
<keyword evidence="4 12" id="KW-1133">Transmembrane helix</keyword>
<keyword evidence="10" id="KW-0407">Ion channel</keyword>
<feature type="transmembrane region" description="Helical" evidence="12">
    <location>
        <begin position="181"/>
        <end position="208"/>
    </location>
</feature>
<protein>
    <submittedName>
        <fullName evidence="15">Uncharacterized protein</fullName>
    </submittedName>
</protein>
<evidence type="ECO:0000256" key="6">
    <source>
        <dbReference type="ARBA" id="ARBA00023136"/>
    </source>
</evidence>
<dbReference type="GO" id="GO:0015276">
    <property type="term" value="F:ligand-gated monoatomic ion channel activity"/>
    <property type="evidence" value="ECO:0007669"/>
    <property type="project" value="InterPro"/>
</dbReference>
<feature type="region of interest" description="Disordered" evidence="11">
    <location>
        <begin position="504"/>
        <end position="557"/>
    </location>
</feature>
<dbReference type="Gene3D" id="3.40.190.10">
    <property type="entry name" value="Periplasmic binding protein-like II"/>
    <property type="match status" value="3"/>
</dbReference>
<dbReference type="AlphaFoldDB" id="A0A504XDQ1"/>
<proteinExistence type="predicted"/>
<evidence type="ECO:0000256" key="3">
    <source>
        <dbReference type="ARBA" id="ARBA00022692"/>
    </source>
</evidence>
<keyword evidence="8" id="KW-0325">Glycoprotein</keyword>
<dbReference type="Gene3D" id="1.10.287.70">
    <property type="match status" value="1"/>
</dbReference>